<reference evidence="4 5" key="1">
    <citation type="journal article" date="2016" name="Mol. Biol. Evol.">
        <title>Comparative Genomics of Early-Diverging Mushroom-Forming Fungi Provides Insights into the Origins of Lignocellulose Decay Capabilities.</title>
        <authorList>
            <person name="Nagy L.G."/>
            <person name="Riley R."/>
            <person name="Tritt A."/>
            <person name="Adam C."/>
            <person name="Daum C."/>
            <person name="Floudas D."/>
            <person name="Sun H."/>
            <person name="Yadav J.S."/>
            <person name="Pangilinan J."/>
            <person name="Larsson K.H."/>
            <person name="Matsuura K."/>
            <person name="Barry K."/>
            <person name="Labutti K."/>
            <person name="Kuo R."/>
            <person name="Ohm R.A."/>
            <person name="Bhattacharya S.S."/>
            <person name="Shirouzu T."/>
            <person name="Yoshinaga Y."/>
            <person name="Martin F.M."/>
            <person name="Grigoriev I.V."/>
            <person name="Hibbett D.S."/>
        </authorList>
    </citation>
    <scope>NUCLEOTIDE SEQUENCE [LARGE SCALE GENOMIC DNA]</scope>
    <source>
        <strain evidence="4 5">HHB14362 ss-1</strain>
    </source>
</reference>
<dbReference type="SMART" id="SM00474">
    <property type="entry name" value="35EXOc"/>
    <property type="match status" value="1"/>
</dbReference>
<dbReference type="GO" id="GO:0003676">
    <property type="term" value="F:nucleic acid binding"/>
    <property type="evidence" value="ECO:0007669"/>
    <property type="project" value="InterPro"/>
</dbReference>
<keyword evidence="1" id="KW-0540">Nuclease</keyword>
<dbReference type="InterPro" id="IPR012337">
    <property type="entry name" value="RNaseH-like_sf"/>
</dbReference>
<dbReference type="AlphaFoldDB" id="A0A165QV05"/>
<keyword evidence="2" id="KW-0378">Hydrolase</keyword>
<evidence type="ECO:0000259" key="3">
    <source>
        <dbReference type="SMART" id="SM00474"/>
    </source>
</evidence>
<dbReference type="OrthoDB" id="1920326at2759"/>
<proteinExistence type="predicted"/>
<evidence type="ECO:0000313" key="5">
    <source>
        <dbReference type="Proteomes" id="UP000076761"/>
    </source>
</evidence>
<gene>
    <name evidence="4" type="ORF">NEOLEDRAFT_1070501</name>
</gene>
<dbReference type="Proteomes" id="UP000076761">
    <property type="component" value="Unassembled WGS sequence"/>
</dbReference>
<dbReference type="GO" id="GO:0008408">
    <property type="term" value="F:3'-5' exonuclease activity"/>
    <property type="evidence" value="ECO:0007669"/>
    <property type="project" value="InterPro"/>
</dbReference>
<dbReference type="GO" id="GO:0006139">
    <property type="term" value="P:nucleobase-containing compound metabolic process"/>
    <property type="evidence" value="ECO:0007669"/>
    <property type="project" value="InterPro"/>
</dbReference>
<feature type="domain" description="3'-5' exonuclease" evidence="3">
    <location>
        <begin position="17"/>
        <end position="177"/>
    </location>
</feature>
<dbReference type="CDD" id="cd06141">
    <property type="entry name" value="WRN_exo"/>
    <property type="match status" value="1"/>
</dbReference>
<dbReference type="Gene3D" id="3.30.420.10">
    <property type="entry name" value="Ribonuclease H-like superfamily/Ribonuclease H"/>
    <property type="match status" value="1"/>
</dbReference>
<dbReference type="STRING" id="1314782.A0A165QV05"/>
<dbReference type="PANTHER" id="PTHR13620">
    <property type="entry name" value="3-5 EXONUCLEASE"/>
    <property type="match status" value="1"/>
</dbReference>
<evidence type="ECO:0000256" key="1">
    <source>
        <dbReference type="ARBA" id="ARBA00022722"/>
    </source>
</evidence>
<dbReference type="InterPro" id="IPR002562">
    <property type="entry name" value="3'-5'_exonuclease_dom"/>
</dbReference>
<organism evidence="4 5">
    <name type="scientific">Neolentinus lepideus HHB14362 ss-1</name>
    <dbReference type="NCBI Taxonomy" id="1314782"/>
    <lineage>
        <taxon>Eukaryota</taxon>
        <taxon>Fungi</taxon>
        <taxon>Dikarya</taxon>
        <taxon>Basidiomycota</taxon>
        <taxon>Agaricomycotina</taxon>
        <taxon>Agaricomycetes</taxon>
        <taxon>Gloeophyllales</taxon>
        <taxon>Gloeophyllaceae</taxon>
        <taxon>Neolentinus</taxon>
    </lineage>
</organism>
<protein>
    <submittedName>
        <fullName evidence="4">Ribonuclease H-like protein</fullName>
    </submittedName>
</protein>
<dbReference type="SUPFAM" id="SSF53098">
    <property type="entry name" value="Ribonuclease H-like"/>
    <property type="match status" value="1"/>
</dbReference>
<evidence type="ECO:0000313" key="4">
    <source>
        <dbReference type="EMBL" id="KZT22911.1"/>
    </source>
</evidence>
<dbReference type="InterPro" id="IPR036397">
    <property type="entry name" value="RNaseH_sf"/>
</dbReference>
<dbReference type="EMBL" id="KV425590">
    <property type="protein sequence ID" value="KZT22911.1"/>
    <property type="molecule type" value="Genomic_DNA"/>
</dbReference>
<dbReference type="PANTHER" id="PTHR13620:SF104">
    <property type="entry name" value="EXONUCLEASE 3'-5' DOMAIN-CONTAINING PROTEIN 2"/>
    <property type="match status" value="1"/>
</dbReference>
<dbReference type="InterPro" id="IPR051132">
    <property type="entry name" value="3-5_Exonuclease_domain"/>
</dbReference>
<accession>A0A165QV05</accession>
<name>A0A165QV05_9AGAM</name>
<evidence type="ECO:0000256" key="2">
    <source>
        <dbReference type="ARBA" id="ARBA00022801"/>
    </source>
</evidence>
<keyword evidence="5" id="KW-1185">Reference proteome</keyword>
<sequence>EALPLYTYKDYDPKPCVVYIRNEDEANDFIQLLKGPLGFDMEWCFVRGRMERRTALVQFSDEKMILLVQEVIESPDVLKIGANIAGDGKKLYRDFGILPKSLLELGALAQKADNNFKQRKICALAKTVALYEKKTLSKGPVRSSNWEAELSEEQKEYAASDAHCALMVYKRLMKLADLEKRIVIPKELSTDITLPPVPPTLPDRTDNVSTASISTASTSGTDVSSTTALPNDSDFRQFTSPQWLRAYNLWHHSQRPLHEICARLRSPENPLKDSTVISYVIRALQADATLPYSMPRLKELVQLEAGSWQRHKGWIRQQENQAASHHGDA</sequence>
<dbReference type="GO" id="GO:0005634">
    <property type="term" value="C:nucleus"/>
    <property type="evidence" value="ECO:0007669"/>
    <property type="project" value="TreeGrafter"/>
</dbReference>
<feature type="non-terminal residue" evidence="4">
    <location>
        <position position="1"/>
    </location>
</feature>
<dbReference type="InParanoid" id="A0A165QV05"/>
<dbReference type="Pfam" id="PF01612">
    <property type="entry name" value="DNA_pol_A_exo1"/>
    <property type="match status" value="1"/>
</dbReference>
<dbReference type="GO" id="GO:0005737">
    <property type="term" value="C:cytoplasm"/>
    <property type="evidence" value="ECO:0007669"/>
    <property type="project" value="TreeGrafter"/>
</dbReference>